<protein>
    <submittedName>
        <fullName evidence="2">Uncharacterized conserved protein, DUF2141 family</fullName>
    </submittedName>
</protein>
<feature type="chain" id="PRO_5010709700" evidence="1">
    <location>
        <begin position="20"/>
        <end position="139"/>
    </location>
</feature>
<name>A0A1W2BQB7_9FLAO</name>
<dbReference type="Pfam" id="PF09912">
    <property type="entry name" value="DUF2141"/>
    <property type="match status" value="1"/>
</dbReference>
<evidence type="ECO:0000313" key="2">
    <source>
        <dbReference type="EMBL" id="SMC75147.1"/>
    </source>
</evidence>
<dbReference type="InterPro" id="IPR018673">
    <property type="entry name" value="DUF2141"/>
</dbReference>
<feature type="signal peptide" evidence="1">
    <location>
        <begin position="1"/>
        <end position="19"/>
    </location>
</feature>
<sequence length="139" mass="15536">MKNLTLTIVLIFTSLFSFAQEASSNTITVIIDNISNDNGTVIVSLHSKDTFMKGAGIQDLQSKIENGKIKVIFKNVVPGEYAIMALHDENDNKRMDFELNGMPKESYGMSGNEMSFGPPNFVDAKFELSDKDLEFNIRF</sequence>
<dbReference type="AlphaFoldDB" id="A0A1W2BQB7"/>
<reference evidence="2 3" key="1">
    <citation type="submission" date="2017-04" db="EMBL/GenBank/DDBJ databases">
        <authorList>
            <person name="Afonso C.L."/>
            <person name="Miller P.J."/>
            <person name="Scott M.A."/>
            <person name="Spackman E."/>
            <person name="Goraichik I."/>
            <person name="Dimitrov K.M."/>
            <person name="Suarez D.L."/>
            <person name="Swayne D.E."/>
        </authorList>
    </citation>
    <scope>NUCLEOTIDE SEQUENCE [LARGE SCALE GENOMIC DNA]</scope>
    <source>
        <strain evidence="2 3">DSM 21164</strain>
    </source>
</reference>
<dbReference type="Proteomes" id="UP000192360">
    <property type="component" value="Unassembled WGS sequence"/>
</dbReference>
<organism evidence="2 3">
    <name type="scientific">Cellulophaga tyrosinoxydans</name>
    <dbReference type="NCBI Taxonomy" id="504486"/>
    <lineage>
        <taxon>Bacteria</taxon>
        <taxon>Pseudomonadati</taxon>
        <taxon>Bacteroidota</taxon>
        <taxon>Flavobacteriia</taxon>
        <taxon>Flavobacteriales</taxon>
        <taxon>Flavobacteriaceae</taxon>
        <taxon>Cellulophaga</taxon>
    </lineage>
</organism>
<dbReference type="RefSeq" id="WP_084061964.1">
    <property type="nucleotide sequence ID" value="NZ_FWXO01000004.1"/>
</dbReference>
<evidence type="ECO:0000313" key="3">
    <source>
        <dbReference type="Proteomes" id="UP000192360"/>
    </source>
</evidence>
<dbReference type="OrthoDB" id="9788332at2"/>
<accession>A0A1W2BQB7</accession>
<proteinExistence type="predicted"/>
<keyword evidence="1" id="KW-0732">Signal</keyword>
<gene>
    <name evidence="2" type="ORF">SAMN05660703_2620</name>
</gene>
<evidence type="ECO:0000256" key="1">
    <source>
        <dbReference type="SAM" id="SignalP"/>
    </source>
</evidence>
<dbReference type="EMBL" id="FWXO01000004">
    <property type="protein sequence ID" value="SMC75147.1"/>
    <property type="molecule type" value="Genomic_DNA"/>
</dbReference>
<keyword evidence="3" id="KW-1185">Reference proteome</keyword>